<keyword evidence="3 4" id="KW-0472">Membrane</keyword>
<evidence type="ECO:0000256" key="4">
    <source>
        <dbReference type="SAM" id="Phobius"/>
    </source>
</evidence>
<dbReference type="GO" id="GO:0031966">
    <property type="term" value="C:mitochondrial membrane"/>
    <property type="evidence" value="ECO:0007669"/>
    <property type="project" value="UniProtKB-SubCell"/>
</dbReference>
<keyword evidence="4" id="KW-0812">Transmembrane</keyword>
<accession>A0AAN7GTS6</accession>
<organism evidence="5 6">
    <name type="scientific">Podospora fimiseda</name>
    <dbReference type="NCBI Taxonomy" id="252190"/>
    <lineage>
        <taxon>Eukaryota</taxon>
        <taxon>Fungi</taxon>
        <taxon>Dikarya</taxon>
        <taxon>Ascomycota</taxon>
        <taxon>Pezizomycotina</taxon>
        <taxon>Sordariomycetes</taxon>
        <taxon>Sordariomycetidae</taxon>
        <taxon>Sordariales</taxon>
        <taxon>Podosporaceae</taxon>
        <taxon>Podospora</taxon>
    </lineage>
</organism>
<evidence type="ECO:0000256" key="2">
    <source>
        <dbReference type="ARBA" id="ARBA00023128"/>
    </source>
</evidence>
<dbReference type="PANTHER" id="PTHR28074">
    <property type="entry name" value="ATP SYNTHASE SUBUNIT K, MITOCHONDRIAL"/>
    <property type="match status" value="1"/>
</dbReference>
<dbReference type="AlphaFoldDB" id="A0AAN7GTS6"/>
<keyword evidence="2" id="KW-0496">Mitochondrion</keyword>
<dbReference type="InterPro" id="IPR021278">
    <property type="entry name" value="ATP19"/>
</dbReference>
<dbReference type="Pfam" id="PF11022">
    <property type="entry name" value="ATP19"/>
    <property type="match status" value="1"/>
</dbReference>
<feature type="transmembrane region" description="Helical" evidence="4">
    <location>
        <begin position="14"/>
        <end position="33"/>
    </location>
</feature>
<proteinExistence type="predicted"/>
<dbReference type="Proteomes" id="UP001301958">
    <property type="component" value="Unassembled WGS sequence"/>
</dbReference>
<name>A0AAN7GTS6_9PEZI</name>
<gene>
    <name evidence="5" type="ORF">QBC38DRAFT_458414</name>
</gene>
<evidence type="ECO:0000256" key="3">
    <source>
        <dbReference type="ARBA" id="ARBA00023136"/>
    </source>
</evidence>
<dbReference type="GO" id="GO:0015986">
    <property type="term" value="P:proton motive force-driven ATP synthesis"/>
    <property type="evidence" value="ECO:0007669"/>
    <property type="project" value="TreeGrafter"/>
</dbReference>
<protein>
    <recommendedName>
        <fullName evidence="7">ATP synthase subunit K, mitochondrial</fullName>
    </recommendedName>
</protein>
<evidence type="ECO:0000313" key="6">
    <source>
        <dbReference type="Proteomes" id="UP001301958"/>
    </source>
</evidence>
<comment type="subcellular location">
    <subcellularLocation>
        <location evidence="1">Mitochondrion membrane</location>
    </subcellularLocation>
</comment>
<evidence type="ECO:0008006" key="7">
    <source>
        <dbReference type="Google" id="ProtNLM"/>
    </source>
</evidence>
<evidence type="ECO:0000256" key="1">
    <source>
        <dbReference type="ARBA" id="ARBA00004325"/>
    </source>
</evidence>
<evidence type="ECO:0000313" key="5">
    <source>
        <dbReference type="EMBL" id="KAK4224328.1"/>
    </source>
</evidence>
<dbReference type="EMBL" id="MU865396">
    <property type="protein sequence ID" value="KAK4224328.1"/>
    <property type="molecule type" value="Genomic_DNA"/>
</dbReference>
<reference evidence="5" key="2">
    <citation type="submission" date="2023-05" db="EMBL/GenBank/DDBJ databases">
        <authorList>
            <consortium name="Lawrence Berkeley National Laboratory"/>
            <person name="Steindorff A."/>
            <person name="Hensen N."/>
            <person name="Bonometti L."/>
            <person name="Westerberg I."/>
            <person name="Brannstrom I.O."/>
            <person name="Guillou S."/>
            <person name="Cros-Aarteil S."/>
            <person name="Calhoun S."/>
            <person name="Haridas S."/>
            <person name="Kuo A."/>
            <person name="Mondo S."/>
            <person name="Pangilinan J."/>
            <person name="Riley R."/>
            <person name="Labutti K."/>
            <person name="Andreopoulos B."/>
            <person name="Lipzen A."/>
            <person name="Chen C."/>
            <person name="Yanf M."/>
            <person name="Daum C."/>
            <person name="Ng V."/>
            <person name="Clum A."/>
            <person name="Ohm R."/>
            <person name="Martin F."/>
            <person name="Silar P."/>
            <person name="Natvig D."/>
            <person name="Lalanne C."/>
            <person name="Gautier V."/>
            <person name="Ament-Velasquez S.L."/>
            <person name="Kruys A."/>
            <person name="Hutchinson M.I."/>
            <person name="Powell A.J."/>
            <person name="Barry K."/>
            <person name="Miller A.N."/>
            <person name="Grigoriev I.V."/>
            <person name="Debuchy R."/>
            <person name="Gladieux P."/>
            <person name="Thoren M.H."/>
            <person name="Johannesson H."/>
        </authorList>
    </citation>
    <scope>NUCLEOTIDE SEQUENCE</scope>
    <source>
        <strain evidence="5">CBS 990.96</strain>
    </source>
</reference>
<sequence>MGAQMYNVFGKQVASQYLAMGVLGTVFGGVYLASSGGSSKAAPAAPPIVAASSDEADFIKKFLEEQDKPATSAPAKH</sequence>
<keyword evidence="6" id="KW-1185">Reference proteome</keyword>
<dbReference type="PANTHER" id="PTHR28074:SF1">
    <property type="entry name" value="ATP SYNTHASE SUBUNIT K, MITOCHONDRIAL"/>
    <property type="match status" value="1"/>
</dbReference>
<reference evidence="5" key="1">
    <citation type="journal article" date="2023" name="Mol. Phylogenet. Evol.">
        <title>Genome-scale phylogeny and comparative genomics of the fungal order Sordariales.</title>
        <authorList>
            <person name="Hensen N."/>
            <person name="Bonometti L."/>
            <person name="Westerberg I."/>
            <person name="Brannstrom I.O."/>
            <person name="Guillou S."/>
            <person name="Cros-Aarteil S."/>
            <person name="Calhoun S."/>
            <person name="Haridas S."/>
            <person name="Kuo A."/>
            <person name="Mondo S."/>
            <person name="Pangilinan J."/>
            <person name="Riley R."/>
            <person name="LaButti K."/>
            <person name="Andreopoulos B."/>
            <person name="Lipzen A."/>
            <person name="Chen C."/>
            <person name="Yan M."/>
            <person name="Daum C."/>
            <person name="Ng V."/>
            <person name="Clum A."/>
            <person name="Steindorff A."/>
            <person name="Ohm R.A."/>
            <person name="Martin F."/>
            <person name="Silar P."/>
            <person name="Natvig D.O."/>
            <person name="Lalanne C."/>
            <person name="Gautier V."/>
            <person name="Ament-Velasquez S.L."/>
            <person name="Kruys A."/>
            <person name="Hutchinson M.I."/>
            <person name="Powell A.J."/>
            <person name="Barry K."/>
            <person name="Miller A.N."/>
            <person name="Grigoriev I.V."/>
            <person name="Debuchy R."/>
            <person name="Gladieux P."/>
            <person name="Hiltunen Thoren M."/>
            <person name="Johannesson H."/>
        </authorList>
    </citation>
    <scope>NUCLEOTIDE SEQUENCE</scope>
    <source>
        <strain evidence="5">CBS 990.96</strain>
    </source>
</reference>
<keyword evidence="4" id="KW-1133">Transmembrane helix</keyword>
<comment type="caution">
    <text evidence="5">The sequence shown here is derived from an EMBL/GenBank/DDBJ whole genome shotgun (WGS) entry which is preliminary data.</text>
</comment>